<evidence type="ECO:0000313" key="4">
    <source>
        <dbReference type="Proteomes" id="UP000198406"/>
    </source>
</evidence>
<dbReference type="PROSITE" id="PS51375">
    <property type="entry name" value="PPR"/>
    <property type="match status" value="1"/>
</dbReference>
<dbReference type="Pfam" id="PF13812">
    <property type="entry name" value="PPR_3"/>
    <property type="match status" value="1"/>
</dbReference>
<dbReference type="InterPro" id="IPR002885">
    <property type="entry name" value="PPR_rpt"/>
</dbReference>
<protein>
    <recommendedName>
        <fullName evidence="5">Pentacotripeptide-repeat region of PRORP domain-containing protein</fullName>
    </recommendedName>
</protein>
<name>A0A1Z5KI55_FISSO</name>
<comment type="caution">
    <text evidence="3">The sequence shown here is derived from an EMBL/GenBank/DDBJ whole genome shotgun (WGS) entry which is preliminary data.</text>
</comment>
<accession>A0A1Z5KI55</accession>
<dbReference type="PANTHER" id="PTHR47942">
    <property type="entry name" value="TETRATRICOPEPTIDE REPEAT (TPR)-LIKE SUPERFAMILY PROTEIN-RELATED"/>
    <property type="match status" value="1"/>
</dbReference>
<sequence length="622" mass="70419">MLRTQSLGRFVSKIVKARVIQSLPPVLSRNSPNKNALAVIITRRFVDTPTTAFGRNRDDEKDRRRAPTQLTKYSSIKELEVETKYLISLIKQSSTSSSAGNKRLLNATKKNDKPGFISMDHLSKNLEAWMEACLEGHGIYAAQHALSVLETMEANFDQTTSAFYTPSTSFYDIVFHAFASCRGRREAAETVQSVLQRMLERAKKSRRYYPQPTTKTFNIALNCWAKSNEYDAGLRAEELWHVMSEWHENYRHEMNRGRPVQCSPNERTMAALVEAWGNSGHEDTPDRVLYLLQHAIDQQKTQAPLVNAIVFSNAIRAVTRHNHPLGAEKAEEILRLMQQSHVQPNTRTYAAVLHAYTSAAESNQMRISKPDSAKRATAILYQMIQNYREGAAGVKPNVYCFTTCIAAWARCQDGDGNELNPQECAEGLWGDLVQLYLETSDPAFRPSVETGNAVLMAWMRATHVADAMDRGDDVLKRMRQFTKPDLRSYNILLNGMNWRGMGEQALKLIEWMERQGPELRPDRFSFNSVLAALAKDRTLPHAQEKAEVVLRRMEFSSVGADHFSYATVLDAWARSEDTTDKARRAEALAQVMMDRYHAFLASAIDTKTTTPADPALFVPWDL</sequence>
<evidence type="ECO:0000256" key="1">
    <source>
        <dbReference type="ARBA" id="ARBA00022737"/>
    </source>
</evidence>
<evidence type="ECO:0008006" key="5">
    <source>
        <dbReference type="Google" id="ProtNLM"/>
    </source>
</evidence>
<dbReference type="OrthoDB" id="47600at2759"/>
<dbReference type="InterPro" id="IPR011990">
    <property type="entry name" value="TPR-like_helical_dom_sf"/>
</dbReference>
<keyword evidence="1" id="KW-0677">Repeat</keyword>
<dbReference type="InParanoid" id="A0A1Z5KI55"/>
<keyword evidence="4" id="KW-1185">Reference proteome</keyword>
<evidence type="ECO:0000256" key="2">
    <source>
        <dbReference type="PROSITE-ProRule" id="PRU00708"/>
    </source>
</evidence>
<proteinExistence type="predicted"/>
<dbReference type="EMBL" id="BDSP01000234">
    <property type="protein sequence ID" value="GAX25939.1"/>
    <property type="molecule type" value="Genomic_DNA"/>
</dbReference>
<dbReference type="PANTHER" id="PTHR47942:SF63">
    <property type="entry name" value="PENTATRICOPEPTIDE REPEAT-CONTAINING PROTEIN"/>
    <property type="match status" value="1"/>
</dbReference>
<dbReference type="Gene3D" id="1.25.40.10">
    <property type="entry name" value="Tetratricopeptide repeat domain"/>
    <property type="match status" value="3"/>
</dbReference>
<evidence type="ECO:0000313" key="3">
    <source>
        <dbReference type="EMBL" id="GAX25939.1"/>
    </source>
</evidence>
<gene>
    <name evidence="3" type="ORF">FisN_6Hh021</name>
</gene>
<feature type="repeat" description="PPR" evidence="2">
    <location>
        <begin position="485"/>
        <end position="519"/>
    </location>
</feature>
<dbReference type="InterPro" id="IPR051222">
    <property type="entry name" value="PPR/CCM1_RNA-binding"/>
</dbReference>
<organism evidence="3 4">
    <name type="scientific">Fistulifera solaris</name>
    <name type="common">Oleaginous diatom</name>
    <dbReference type="NCBI Taxonomy" id="1519565"/>
    <lineage>
        <taxon>Eukaryota</taxon>
        <taxon>Sar</taxon>
        <taxon>Stramenopiles</taxon>
        <taxon>Ochrophyta</taxon>
        <taxon>Bacillariophyta</taxon>
        <taxon>Bacillariophyceae</taxon>
        <taxon>Bacillariophycidae</taxon>
        <taxon>Naviculales</taxon>
        <taxon>Naviculaceae</taxon>
        <taxon>Fistulifera</taxon>
    </lineage>
</organism>
<reference evidence="3 4" key="1">
    <citation type="journal article" date="2015" name="Plant Cell">
        <title>Oil accumulation by the oleaginous diatom Fistulifera solaris as revealed by the genome and transcriptome.</title>
        <authorList>
            <person name="Tanaka T."/>
            <person name="Maeda Y."/>
            <person name="Veluchamy A."/>
            <person name="Tanaka M."/>
            <person name="Abida H."/>
            <person name="Marechal E."/>
            <person name="Bowler C."/>
            <person name="Muto M."/>
            <person name="Sunaga Y."/>
            <person name="Tanaka M."/>
            <person name="Yoshino T."/>
            <person name="Taniguchi T."/>
            <person name="Fukuda Y."/>
            <person name="Nemoto M."/>
            <person name="Matsumoto M."/>
            <person name="Wong P.S."/>
            <person name="Aburatani S."/>
            <person name="Fujibuchi W."/>
        </authorList>
    </citation>
    <scope>NUCLEOTIDE SEQUENCE [LARGE SCALE GENOMIC DNA]</scope>
    <source>
        <strain evidence="3 4">JPCC DA0580</strain>
    </source>
</reference>
<dbReference type="Pfam" id="PF13041">
    <property type="entry name" value="PPR_2"/>
    <property type="match status" value="1"/>
</dbReference>
<dbReference type="AlphaFoldDB" id="A0A1Z5KI55"/>
<dbReference type="Proteomes" id="UP000198406">
    <property type="component" value="Unassembled WGS sequence"/>
</dbReference>